<feature type="transmembrane region" description="Helical" evidence="8">
    <location>
        <begin position="140"/>
        <end position="157"/>
    </location>
</feature>
<feature type="transmembrane region" description="Helical" evidence="8">
    <location>
        <begin position="101"/>
        <end position="119"/>
    </location>
</feature>
<sequence length="188" mass="21742">MNWSTQMKNSRIAKENIEYEKKMNEYYLKCFLLEFSKICIFFIFFSLLGLIPEYLIALLSLMLLRSNGGGLHYKHYISCLAVSFLFLCGSITLATYITPPTILACFTSLLCSLIGYWLVPITSSNRPPATVEQAKKSKRNTMFIILEFIILICICPHNTYIFIGYWTIILHIFQLVIARILKEVKKIV</sequence>
<evidence type="ECO:0008006" key="13">
    <source>
        <dbReference type="Google" id="ProtNLM"/>
    </source>
</evidence>
<evidence type="ECO:0000313" key="12">
    <source>
        <dbReference type="Proteomes" id="UP000286341"/>
    </source>
</evidence>
<name>A0A413QR80_9FIRM</name>
<reference evidence="11 12" key="1">
    <citation type="submission" date="2018-08" db="EMBL/GenBank/DDBJ databases">
        <title>A genome reference for cultivated species of the human gut microbiota.</title>
        <authorList>
            <person name="Zou Y."/>
            <person name="Xue W."/>
            <person name="Luo G."/>
        </authorList>
    </citation>
    <scope>NUCLEOTIDE SEQUENCE [LARGE SCALE GENOMIC DNA]</scope>
    <source>
        <strain evidence="10 11">AF39-14AC</strain>
        <strain evidence="9 12">AM44-1AT</strain>
    </source>
</reference>
<accession>A0A413QR80</accession>
<feature type="transmembrane region" description="Helical" evidence="8">
    <location>
        <begin position="40"/>
        <end position="64"/>
    </location>
</feature>
<evidence type="ECO:0000256" key="4">
    <source>
        <dbReference type="ARBA" id="ARBA00022692"/>
    </source>
</evidence>
<dbReference type="GO" id="GO:0008233">
    <property type="term" value="F:peptidase activity"/>
    <property type="evidence" value="ECO:0007669"/>
    <property type="project" value="UniProtKB-KW"/>
</dbReference>
<proteinExistence type="predicted"/>
<keyword evidence="2" id="KW-0673">Quorum sensing</keyword>
<keyword evidence="3" id="KW-0645">Protease</keyword>
<dbReference type="InterPro" id="IPR006741">
    <property type="entry name" value="AgrB"/>
</dbReference>
<keyword evidence="4 8" id="KW-0812">Transmembrane</keyword>
<evidence type="ECO:0000256" key="5">
    <source>
        <dbReference type="ARBA" id="ARBA00022801"/>
    </source>
</evidence>
<protein>
    <recommendedName>
        <fullName evidence="13">Accessory regulator AgrB</fullName>
    </recommendedName>
</protein>
<keyword evidence="5" id="KW-0378">Hydrolase</keyword>
<evidence type="ECO:0000256" key="1">
    <source>
        <dbReference type="ARBA" id="ARBA00022475"/>
    </source>
</evidence>
<evidence type="ECO:0000256" key="2">
    <source>
        <dbReference type="ARBA" id="ARBA00022654"/>
    </source>
</evidence>
<keyword evidence="6 8" id="KW-1133">Transmembrane helix</keyword>
<gene>
    <name evidence="10" type="ORF">DW038_10165</name>
    <name evidence="9" type="ORF">DW948_14325</name>
</gene>
<feature type="transmembrane region" description="Helical" evidence="8">
    <location>
        <begin position="76"/>
        <end position="95"/>
    </location>
</feature>
<evidence type="ECO:0000256" key="7">
    <source>
        <dbReference type="ARBA" id="ARBA00023136"/>
    </source>
</evidence>
<organism evidence="9 12">
    <name type="scientific">Agathobacter rectalis</name>
    <dbReference type="NCBI Taxonomy" id="39491"/>
    <lineage>
        <taxon>Bacteria</taxon>
        <taxon>Bacillati</taxon>
        <taxon>Bacillota</taxon>
        <taxon>Clostridia</taxon>
        <taxon>Lachnospirales</taxon>
        <taxon>Lachnospiraceae</taxon>
        <taxon>Agathobacter</taxon>
    </lineage>
</organism>
<evidence type="ECO:0000256" key="3">
    <source>
        <dbReference type="ARBA" id="ARBA00022670"/>
    </source>
</evidence>
<dbReference type="GO" id="GO:0009372">
    <property type="term" value="P:quorum sensing"/>
    <property type="evidence" value="ECO:0007669"/>
    <property type="project" value="UniProtKB-KW"/>
</dbReference>
<evidence type="ECO:0000256" key="8">
    <source>
        <dbReference type="SAM" id="Phobius"/>
    </source>
</evidence>
<dbReference type="Proteomes" id="UP000286181">
    <property type="component" value="Unassembled WGS sequence"/>
</dbReference>
<evidence type="ECO:0000313" key="10">
    <source>
        <dbReference type="EMBL" id="RHL03721.1"/>
    </source>
</evidence>
<evidence type="ECO:0000313" key="9">
    <source>
        <dbReference type="EMBL" id="RHA09404.1"/>
    </source>
</evidence>
<comment type="caution">
    <text evidence="9">The sequence shown here is derived from an EMBL/GenBank/DDBJ whole genome shotgun (WGS) entry which is preliminary data.</text>
</comment>
<evidence type="ECO:0000256" key="6">
    <source>
        <dbReference type="ARBA" id="ARBA00022989"/>
    </source>
</evidence>
<dbReference type="EMBL" id="QROF01000008">
    <property type="protein sequence ID" value="RHL03721.1"/>
    <property type="molecule type" value="Genomic_DNA"/>
</dbReference>
<keyword evidence="1" id="KW-1003">Cell membrane</keyword>
<dbReference type="GO" id="GO:0016020">
    <property type="term" value="C:membrane"/>
    <property type="evidence" value="ECO:0007669"/>
    <property type="project" value="InterPro"/>
</dbReference>
<dbReference type="AlphaFoldDB" id="A0A413QR80"/>
<dbReference type="EMBL" id="QSFB01000031">
    <property type="protein sequence ID" value="RHA09404.1"/>
    <property type="molecule type" value="Genomic_DNA"/>
</dbReference>
<keyword evidence="7 8" id="KW-0472">Membrane</keyword>
<dbReference type="GO" id="GO:0006508">
    <property type="term" value="P:proteolysis"/>
    <property type="evidence" value="ECO:0007669"/>
    <property type="project" value="UniProtKB-KW"/>
</dbReference>
<dbReference type="Proteomes" id="UP000286341">
    <property type="component" value="Unassembled WGS sequence"/>
</dbReference>
<dbReference type="SMART" id="SM00793">
    <property type="entry name" value="AgrB"/>
    <property type="match status" value="1"/>
</dbReference>
<evidence type="ECO:0000313" key="11">
    <source>
        <dbReference type="Proteomes" id="UP000286181"/>
    </source>
</evidence>
<dbReference type="Pfam" id="PF04647">
    <property type="entry name" value="AgrB"/>
    <property type="match status" value="1"/>
</dbReference>